<keyword evidence="8 13" id="KW-0548">Nucleotidyltransferase</keyword>
<evidence type="ECO:0000256" key="7">
    <source>
        <dbReference type="ARBA" id="ARBA00022694"/>
    </source>
</evidence>
<feature type="binding site" evidence="14">
    <location>
        <position position="150"/>
    </location>
    <ligand>
        <name>L-threonine</name>
        <dbReference type="ChEBI" id="CHEBI:57926"/>
    </ligand>
</feature>
<dbReference type="PANTHER" id="PTHR17490:SF16">
    <property type="entry name" value="THREONYLCARBAMOYL-AMP SYNTHASE"/>
    <property type="match status" value="1"/>
</dbReference>
<keyword evidence="7 13" id="KW-0819">tRNA processing</keyword>
<reference evidence="17" key="1">
    <citation type="submission" date="2021-05" db="EMBL/GenBank/DDBJ databases">
        <title>The genome of the haptophyte Pavlova lutheri (Diacronema luteri, Pavlovales) - a model for lipid biosynthesis in eukaryotic algae.</title>
        <authorList>
            <person name="Hulatt C.J."/>
            <person name="Posewitz M.C."/>
        </authorList>
    </citation>
    <scope>NUCLEOTIDE SEQUENCE</scope>
    <source>
        <strain evidence="17">NIVA-4/92</strain>
    </source>
</reference>
<dbReference type="PIRSF" id="PIRSF004930">
    <property type="entry name" value="Tln_factor_SUA5"/>
    <property type="match status" value="1"/>
</dbReference>
<evidence type="ECO:0000256" key="2">
    <source>
        <dbReference type="ARBA" id="ARBA00007663"/>
    </source>
</evidence>
<dbReference type="GO" id="GO:0000049">
    <property type="term" value="F:tRNA binding"/>
    <property type="evidence" value="ECO:0007669"/>
    <property type="project" value="TreeGrafter"/>
</dbReference>
<evidence type="ECO:0000256" key="13">
    <source>
        <dbReference type="PIRNR" id="PIRNR004930"/>
    </source>
</evidence>
<evidence type="ECO:0000256" key="5">
    <source>
        <dbReference type="ARBA" id="ARBA00022490"/>
    </source>
</evidence>
<evidence type="ECO:0000256" key="15">
    <source>
        <dbReference type="SAM" id="MobiDB-lite"/>
    </source>
</evidence>
<feature type="binding site" evidence="14">
    <location>
        <position position="190"/>
    </location>
    <ligand>
        <name>L-threonine</name>
        <dbReference type="ChEBI" id="CHEBI:57926"/>
    </ligand>
</feature>
<dbReference type="SUPFAM" id="SSF55821">
    <property type="entry name" value="YrdC/RibB"/>
    <property type="match status" value="1"/>
</dbReference>
<dbReference type="GO" id="GO:0006450">
    <property type="term" value="P:regulation of translational fidelity"/>
    <property type="evidence" value="ECO:0007669"/>
    <property type="project" value="TreeGrafter"/>
</dbReference>
<comment type="function">
    <text evidence="13">Required for the formation of a threonylcarbamoyl group on adenosine at position 37 (t(6)A37) in tRNAs that read codons beginning with adenine.</text>
</comment>
<feature type="region of interest" description="Disordered" evidence="15">
    <location>
        <begin position="276"/>
        <end position="297"/>
    </location>
</feature>
<dbReference type="GO" id="GO:0005737">
    <property type="term" value="C:cytoplasm"/>
    <property type="evidence" value="ECO:0007669"/>
    <property type="project" value="UniProtKB-SubCell"/>
</dbReference>
<keyword evidence="10 13" id="KW-0067">ATP-binding</keyword>
<evidence type="ECO:0000256" key="3">
    <source>
        <dbReference type="ARBA" id="ARBA00012584"/>
    </source>
</evidence>
<name>A0A8J6C1I1_DIALT</name>
<dbReference type="Gene3D" id="3.40.50.11030">
    <property type="entry name" value="Threonylcarbamoyl-AMP synthase, C-terminal domain"/>
    <property type="match status" value="1"/>
</dbReference>
<evidence type="ECO:0000313" key="17">
    <source>
        <dbReference type="EMBL" id="KAG8458842.1"/>
    </source>
</evidence>
<dbReference type="EMBL" id="JAGTXO010000047">
    <property type="protein sequence ID" value="KAG8458842.1"/>
    <property type="molecule type" value="Genomic_DNA"/>
</dbReference>
<comment type="similarity">
    <text evidence="2 13">Belongs to the SUA5 family.</text>
</comment>
<feature type="binding site" evidence="14">
    <location>
        <position position="160"/>
    </location>
    <ligand>
        <name>ATP</name>
        <dbReference type="ChEBI" id="CHEBI:30616"/>
    </ligand>
</feature>
<dbReference type="InterPro" id="IPR010923">
    <property type="entry name" value="T(6)A37_SUA5"/>
</dbReference>
<evidence type="ECO:0000259" key="16">
    <source>
        <dbReference type="PROSITE" id="PS51163"/>
    </source>
</evidence>
<feature type="binding site" evidence="14">
    <location>
        <position position="256"/>
    </location>
    <ligand>
        <name>ATP</name>
        <dbReference type="ChEBI" id="CHEBI:30616"/>
    </ligand>
</feature>
<dbReference type="PANTHER" id="PTHR17490">
    <property type="entry name" value="SUA5"/>
    <property type="match status" value="1"/>
</dbReference>
<dbReference type="FunFam" id="3.90.870.10:FF:000009">
    <property type="entry name" value="Threonylcarbamoyl-AMP synthase, putative"/>
    <property type="match status" value="1"/>
</dbReference>
<dbReference type="Gene3D" id="3.90.870.10">
    <property type="entry name" value="DHBP synthase"/>
    <property type="match status" value="1"/>
</dbReference>
<evidence type="ECO:0000256" key="12">
    <source>
        <dbReference type="ARBA" id="ARBA00048366"/>
    </source>
</evidence>
<evidence type="ECO:0000313" key="18">
    <source>
        <dbReference type="Proteomes" id="UP000751190"/>
    </source>
</evidence>
<evidence type="ECO:0000256" key="9">
    <source>
        <dbReference type="ARBA" id="ARBA00022741"/>
    </source>
</evidence>
<dbReference type="NCBIfam" id="TIGR00057">
    <property type="entry name" value="L-threonylcarbamoyladenylate synthase"/>
    <property type="match status" value="1"/>
</dbReference>
<organism evidence="17 18">
    <name type="scientific">Diacronema lutheri</name>
    <name type="common">Unicellular marine alga</name>
    <name type="synonym">Monochrysis lutheri</name>
    <dbReference type="NCBI Taxonomy" id="2081491"/>
    <lineage>
        <taxon>Eukaryota</taxon>
        <taxon>Haptista</taxon>
        <taxon>Haptophyta</taxon>
        <taxon>Pavlovophyceae</taxon>
        <taxon>Pavlovales</taxon>
        <taxon>Pavlovaceae</taxon>
        <taxon>Diacronema</taxon>
    </lineage>
</organism>
<dbReference type="GO" id="GO:0061710">
    <property type="term" value="F:L-threonylcarbamoyladenylate synthase"/>
    <property type="evidence" value="ECO:0007669"/>
    <property type="project" value="UniProtKB-EC"/>
</dbReference>
<keyword evidence="5 13" id="KW-0963">Cytoplasm</keyword>
<keyword evidence="18" id="KW-1185">Reference proteome</keyword>
<dbReference type="InterPro" id="IPR006070">
    <property type="entry name" value="Sua5-like_dom"/>
</dbReference>
<dbReference type="GO" id="GO:0003725">
    <property type="term" value="F:double-stranded RNA binding"/>
    <property type="evidence" value="ECO:0007669"/>
    <property type="project" value="UniProtKB-UniRule"/>
</dbReference>
<keyword evidence="6 13" id="KW-0808">Transferase</keyword>
<proteinExistence type="inferred from homology"/>
<dbReference type="InterPro" id="IPR005145">
    <property type="entry name" value="Sua5_C"/>
</dbReference>
<dbReference type="Proteomes" id="UP000751190">
    <property type="component" value="Unassembled WGS sequence"/>
</dbReference>
<dbReference type="Pfam" id="PF01300">
    <property type="entry name" value="Sua5_yciO_yrdC"/>
    <property type="match status" value="1"/>
</dbReference>
<evidence type="ECO:0000256" key="10">
    <source>
        <dbReference type="ARBA" id="ARBA00022840"/>
    </source>
</evidence>
<feature type="binding site" evidence="14">
    <location>
        <position position="130"/>
    </location>
    <ligand>
        <name>L-threonine</name>
        <dbReference type="ChEBI" id="CHEBI:57926"/>
    </ligand>
</feature>
<feature type="compositionally biased region" description="Gly residues" evidence="15">
    <location>
        <begin position="276"/>
        <end position="291"/>
    </location>
</feature>
<comment type="subcellular location">
    <subcellularLocation>
        <location evidence="1 13">Cytoplasm</location>
    </subcellularLocation>
</comment>
<dbReference type="GO" id="GO:0008033">
    <property type="term" value="P:tRNA processing"/>
    <property type="evidence" value="ECO:0007669"/>
    <property type="project" value="UniProtKB-KW"/>
</dbReference>
<feature type="binding site" evidence="14">
    <location>
        <position position="73"/>
    </location>
    <ligand>
        <name>L-threonine</name>
        <dbReference type="ChEBI" id="CHEBI:57926"/>
    </ligand>
</feature>
<dbReference type="InterPro" id="IPR017945">
    <property type="entry name" value="DHBP_synth_RibB-like_a/b_dom"/>
</dbReference>
<dbReference type="OMA" id="HDMSPDG"/>
<comment type="catalytic activity">
    <reaction evidence="12 13">
        <text>L-threonine + hydrogencarbonate + ATP = L-threonylcarbamoyladenylate + diphosphate + H2O</text>
        <dbReference type="Rhea" id="RHEA:36407"/>
        <dbReference type="ChEBI" id="CHEBI:15377"/>
        <dbReference type="ChEBI" id="CHEBI:17544"/>
        <dbReference type="ChEBI" id="CHEBI:30616"/>
        <dbReference type="ChEBI" id="CHEBI:33019"/>
        <dbReference type="ChEBI" id="CHEBI:57926"/>
        <dbReference type="ChEBI" id="CHEBI:73682"/>
        <dbReference type="EC" id="2.7.7.87"/>
    </reaction>
</comment>
<dbReference type="OrthoDB" id="412787at2759"/>
<evidence type="ECO:0000256" key="4">
    <source>
        <dbReference type="ARBA" id="ARBA00015492"/>
    </source>
</evidence>
<sequence length="401" mass="40434">MSLPPAPASGRATVLAADAAGLRRGGELLRAGKLVAFPTETVFGLGANALDEEAVLDIFRVKGRPLTDPLIVHVPDAAAAPALFAHDDATRAVVDVLAAAFWPGPLTIVARASPRLPLCVSAGTGFVGVRCPAHAVAVALLREAAIPVAAPSANRFGHVSPTSAQHVLDDLGAHDIAVLDAPGCDVGIESTVARIDVSQAQLLVLRRGGISERALRAALAAAGLELEVVARAAEHTPAALADGVAAHAPGQLLTHYAPDVPTFLALPQRGVDGGGAGGGGVGGGGVGGGGPNDASTAAEPAATAASAAPTLAATCVIDFGGAFAPLIGRCAAYRDLSPSGSVGEASRRLFETLRWAESTAGARRVLIADVMALRVEDEHVGALYDRMFRAASGRRVLMPDE</sequence>
<evidence type="ECO:0000256" key="1">
    <source>
        <dbReference type="ARBA" id="ARBA00004496"/>
    </source>
</evidence>
<dbReference type="Pfam" id="PF03481">
    <property type="entry name" value="Sua5_C"/>
    <property type="match status" value="1"/>
</dbReference>
<evidence type="ECO:0000256" key="8">
    <source>
        <dbReference type="ARBA" id="ARBA00022695"/>
    </source>
</evidence>
<dbReference type="GO" id="GO:0005524">
    <property type="term" value="F:ATP binding"/>
    <property type="evidence" value="ECO:0007669"/>
    <property type="project" value="UniProtKB-UniRule"/>
</dbReference>
<feature type="binding site" evidence="14">
    <location>
        <position position="41"/>
    </location>
    <ligand>
        <name>L-threonine</name>
        <dbReference type="ChEBI" id="CHEBI:57926"/>
    </ligand>
</feature>
<keyword evidence="9 13" id="KW-0547">Nucleotide-binding</keyword>
<feature type="domain" description="YrdC-like" evidence="16">
    <location>
        <begin position="19"/>
        <end position="210"/>
    </location>
</feature>
<evidence type="ECO:0000256" key="11">
    <source>
        <dbReference type="ARBA" id="ARBA00029774"/>
    </source>
</evidence>
<feature type="binding site" evidence="14">
    <location>
        <position position="64"/>
    </location>
    <ligand>
        <name>ATP</name>
        <dbReference type="ChEBI" id="CHEBI:30616"/>
    </ligand>
</feature>
<comment type="caution">
    <text evidence="17">The sequence shown here is derived from an EMBL/GenBank/DDBJ whole genome shotgun (WGS) entry which is preliminary data.</text>
</comment>
<dbReference type="AlphaFoldDB" id="A0A8J6C1I1"/>
<protein>
    <recommendedName>
        <fullName evidence="4 13">Threonylcarbamoyl-AMP synthase</fullName>
        <shortName evidence="13">TC-AMP synthase</shortName>
        <ecNumber evidence="3 13">2.7.7.87</ecNumber>
    </recommendedName>
    <alternativeName>
        <fullName evidence="11 13">L-threonylcarbamoyladenylate synthase</fullName>
    </alternativeName>
</protein>
<dbReference type="InterPro" id="IPR038385">
    <property type="entry name" value="Sua5/YwlC_C"/>
</dbReference>
<evidence type="ECO:0000256" key="6">
    <source>
        <dbReference type="ARBA" id="ARBA00022679"/>
    </source>
</evidence>
<feature type="binding site" evidence="14">
    <location>
        <position position="206"/>
    </location>
    <ligand>
        <name>ATP</name>
        <dbReference type="ChEBI" id="CHEBI:30616"/>
    </ligand>
</feature>
<evidence type="ECO:0000256" key="14">
    <source>
        <dbReference type="PIRSR" id="PIRSR004930-1"/>
    </source>
</evidence>
<feature type="binding site" evidence="14">
    <location>
        <position position="152"/>
    </location>
    <ligand>
        <name>ATP</name>
        <dbReference type="ChEBI" id="CHEBI:30616"/>
    </ligand>
</feature>
<dbReference type="PROSITE" id="PS51163">
    <property type="entry name" value="YRDC"/>
    <property type="match status" value="1"/>
</dbReference>
<accession>A0A8J6C1I1</accession>
<gene>
    <name evidence="17" type="ORF">KFE25_005269</name>
</gene>
<dbReference type="InterPro" id="IPR050156">
    <property type="entry name" value="TC-AMP_synthase_SUA5"/>
</dbReference>
<dbReference type="EC" id="2.7.7.87" evidence="3 13"/>